<dbReference type="PANTHER" id="PTHR12084">
    <property type="entry name" value="NUCLEAR PORE GLYCOPROTEIN P62-RELATED"/>
    <property type="match status" value="1"/>
</dbReference>
<evidence type="ECO:0000259" key="16">
    <source>
        <dbReference type="Pfam" id="PF05064"/>
    </source>
</evidence>
<feature type="compositionally biased region" description="Basic and acidic residues" evidence="15">
    <location>
        <begin position="178"/>
        <end position="187"/>
    </location>
</feature>
<proteinExistence type="inferred from homology"/>
<feature type="compositionally biased region" description="Polar residues" evidence="15">
    <location>
        <begin position="67"/>
        <end position="91"/>
    </location>
</feature>
<gene>
    <name evidence="17" type="ORF">WICMUC_005933</name>
</gene>
<reference evidence="17" key="2">
    <citation type="submission" date="2021-01" db="EMBL/GenBank/DDBJ databases">
        <authorList>
            <person name="Schikora-Tamarit M.A."/>
        </authorList>
    </citation>
    <scope>NUCLEOTIDE SEQUENCE</scope>
    <source>
        <strain evidence="17">CBS6341</strain>
    </source>
</reference>
<evidence type="ECO:0000256" key="8">
    <source>
        <dbReference type="ARBA" id="ARBA00023010"/>
    </source>
</evidence>
<feature type="coiled-coil region" evidence="14">
    <location>
        <begin position="383"/>
        <end position="428"/>
    </location>
</feature>
<dbReference type="GO" id="GO:0006606">
    <property type="term" value="P:protein import into nucleus"/>
    <property type="evidence" value="ECO:0007669"/>
    <property type="project" value="TreeGrafter"/>
</dbReference>
<comment type="subcellular location">
    <subcellularLocation>
        <location evidence="1">Nucleus membrane</location>
        <topology evidence="1">Peripheral membrane protein</topology>
        <orientation evidence="1">Cytoplasmic side</orientation>
    </subcellularLocation>
    <subcellularLocation>
        <location evidence="3">Nucleus membrane</location>
        <topology evidence="3">Peripheral membrane protein</topology>
        <orientation evidence="3">Nucleoplasmic side</orientation>
    </subcellularLocation>
    <subcellularLocation>
        <location evidence="2">Nucleus</location>
        <location evidence="2">Nuclear pore complex</location>
    </subcellularLocation>
</comment>
<dbReference type="InterPro" id="IPR025574">
    <property type="entry name" value="Nucleoporin_FG_rpt"/>
</dbReference>
<evidence type="ECO:0000256" key="6">
    <source>
        <dbReference type="ARBA" id="ARBA00022816"/>
    </source>
</evidence>
<dbReference type="InterPro" id="IPR026010">
    <property type="entry name" value="NSP1/NUP62"/>
</dbReference>
<evidence type="ECO:0000256" key="14">
    <source>
        <dbReference type="SAM" id="Coils"/>
    </source>
</evidence>
<dbReference type="Proteomes" id="UP000769528">
    <property type="component" value="Unassembled WGS sequence"/>
</dbReference>
<feature type="compositionally biased region" description="Low complexity" evidence="15">
    <location>
        <begin position="108"/>
        <end position="117"/>
    </location>
</feature>
<keyword evidence="14" id="KW-0175">Coiled coil</keyword>
<name>A0A9P8P2H9_9ASCO</name>
<evidence type="ECO:0000256" key="10">
    <source>
        <dbReference type="ARBA" id="ARBA00023242"/>
    </source>
</evidence>
<keyword evidence="7" id="KW-0653">Protein transport</keyword>
<comment type="caution">
    <text evidence="17">The sequence shown here is derived from an EMBL/GenBank/DDBJ whole genome shotgun (WGS) entry which is preliminary data.</text>
</comment>
<dbReference type="GO" id="GO:0005543">
    <property type="term" value="F:phospholipid binding"/>
    <property type="evidence" value="ECO:0007669"/>
    <property type="project" value="TreeGrafter"/>
</dbReference>
<feature type="domain" description="Nucleoporin NSP1-like C-terminal" evidence="16">
    <location>
        <begin position="320"/>
        <end position="427"/>
    </location>
</feature>
<sequence length="529" mass="57005">MAIEMNYHTNISVFNSDSNSLFGKTAESGAGSLFGSTPSKPASNLFSFGTKKTDSENKPSIFGAPASDSTSKPAFTFPGTSNVPAASSTGGFSLGSKPPLTSSTNAPSAGSLFSSSSQPTGLFGAAKADEKKDDKPSFSFGAAKTDEKKDDKPSFSFGAAKTDEKKDDKPSFSFGAAKTDEKKDDKPSFSFGAAKTDEKKDDKPSFSFGAAKTDEKKDDKPSFSFGAAKTDEKKDSKPAASSGFSFGSTKLDEKKDDKPASSGGFSFGATKPDEKKLDGTAKTFPLGSSNSDDKKDERDKKTVSFTNSVIDRDEKKETFKTVEPKPVSLNNKTLEDLISKWTNQLSNASSSFESYASKVNEWDRVLVDGGESISQLYTDVVAAEQTQTKIDQALLYIERQQNELETFLDNYESKADNLLSDVLSASNQGTSVVTNDQKREQAYRTAELLDENLNLLGNNLSSLISEINEVSDSFNKANGLGRESSKIDDNNSLFQVVKVLNAHLNSLSFIEKSSDELQLKLDKLKDTNL</sequence>
<dbReference type="PANTHER" id="PTHR12084:SF0">
    <property type="entry name" value="NUCLEAR PORE GLYCOPROTEIN P62"/>
    <property type="match status" value="1"/>
</dbReference>
<dbReference type="GO" id="GO:0017056">
    <property type="term" value="F:structural constituent of nuclear pore"/>
    <property type="evidence" value="ECO:0007669"/>
    <property type="project" value="InterPro"/>
</dbReference>
<dbReference type="GO" id="GO:0051028">
    <property type="term" value="P:mRNA transport"/>
    <property type="evidence" value="ECO:0007669"/>
    <property type="project" value="UniProtKB-KW"/>
</dbReference>
<dbReference type="Pfam" id="PF13634">
    <property type="entry name" value="Nucleoporin_FG"/>
    <property type="match status" value="2"/>
</dbReference>
<feature type="compositionally biased region" description="Basic and acidic residues" evidence="15">
    <location>
        <begin position="195"/>
        <end position="204"/>
    </location>
</feature>
<dbReference type="GO" id="GO:0044613">
    <property type="term" value="C:nuclear pore central transport channel"/>
    <property type="evidence" value="ECO:0007669"/>
    <property type="project" value="TreeGrafter"/>
</dbReference>
<feature type="compositionally biased region" description="Basic and acidic residues" evidence="15">
    <location>
        <begin position="161"/>
        <end position="170"/>
    </location>
</feature>
<dbReference type="GO" id="GO:0006405">
    <property type="term" value="P:RNA export from nucleus"/>
    <property type="evidence" value="ECO:0007669"/>
    <property type="project" value="TreeGrafter"/>
</dbReference>
<evidence type="ECO:0000313" key="17">
    <source>
        <dbReference type="EMBL" id="KAH3663494.1"/>
    </source>
</evidence>
<reference evidence="17" key="1">
    <citation type="journal article" date="2021" name="Open Biol.">
        <title>Shared evolutionary footprints suggest mitochondrial oxidative damage underlies multiple complex I losses in fungi.</title>
        <authorList>
            <person name="Schikora-Tamarit M.A."/>
            <person name="Marcet-Houben M."/>
            <person name="Nosek J."/>
            <person name="Gabaldon T."/>
        </authorList>
    </citation>
    <scope>NUCLEOTIDE SEQUENCE</scope>
    <source>
        <strain evidence="17">CBS6341</strain>
    </source>
</reference>
<protein>
    <recommendedName>
        <fullName evidence="11">Nucleoporin NSP1</fullName>
    </recommendedName>
    <alternativeName>
        <fullName evidence="12">Nuclear pore protein NSP1</fullName>
    </alternativeName>
    <alternativeName>
        <fullName evidence="13">Nucleoskeletal-like protein</fullName>
    </alternativeName>
</protein>
<feature type="region of interest" description="Disordered" evidence="15">
    <location>
        <begin position="30"/>
        <end position="301"/>
    </location>
</feature>
<keyword evidence="5" id="KW-0813">Transport</keyword>
<evidence type="ECO:0000256" key="9">
    <source>
        <dbReference type="ARBA" id="ARBA00023132"/>
    </source>
</evidence>
<feature type="compositionally biased region" description="Basic and acidic residues" evidence="15">
    <location>
        <begin position="212"/>
        <end position="221"/>
    </location>
</feature>
<evidence type="ECO:0000256" key="2">
    <source>
        <dbReference type="ARBA" id="ARBA00004567"/>
    </source>
</evidence>
<comment type="similarity">
    <text evidence="4">Belongs to the nucleoporin NSP1/NUP62 family.</text>
</comment>
<dbReference type="OrthoDB" id="3980830at2759"/>
<organism evidence="17 18">
    <name type="scientific">Wickerhamomyces mucosus</name>
    <dbReference type="NCBI Taxonomy" id="1378264"/>
    <lineage>
        <taxon>Eukaryota</taxon>
        <taxon>Fungi</taxon>
        <taxon>Dikarya</taxon>
        <taxon>Ascomycota</taxon>
        <taxon>Saccharomycotina</taxon>
        <taxon>Saccharomycetes</taxon>
        <taxon>Phaffomycetales</taxon>
        <taxon>Wickerhamomycetaceae</taxon>
        <taxon>Wickerhamomyces</taxon>
    </lineage>
</organism>
<feature type="compositionally biased region" description="Basic and acidic residues" evidence="15">
    <location>
        <begin position="291"/>
        <end position="301"/>
    </location>
</feature>
<evidence type="ECO:0000256" key="4">
    <source>
        <dbReference type="ARBA" id="ARBA00005911"/>
    </source>
</evidence>
<keyword evidence="6" id="KW-0509">mRNA transport</keyword>
<evidence type="ECO:0000256" key="15">
    <source>
        <dbReference type="SAM" id="MobiDB-lite"/>
    </source>
</evidence>
<dbReference type="AlphaFoldDB" id="A0A9P8P2H9"/>
<dbReference type="EMBL" id="JAEUBF010001534">
    <property type="protein sequence ID" value="KAH3663494.1"/>
    <property type="molecule type" value="Genomic_DNA"/>
</dbReference>
<evidence type="ECO:0000313" key="18">
    <source>
        <dbReference type="Proteomes" id="UP000769528"/>
    </source>
</evidence>
<dbReference type="Gene3D" id="1.20.5.170">
    <property type="match status" value="1"/>
</dbReference>
<dbReference type="FunFam" id="1.20.5.170:FF:000040">
    <property type="entry name" value="Nuclear pore glycoprotein p62"/>
    <property type="match status" value="1"/>
</dbReference>
<keyword evidence="9" id="KW-0906">Nuclear pore complex</keyword>
<feature type="compositionally biased region" description="Basic and acidic residues" evidence="15">
    <location>
        <begin position="127"/>
        <end position="136"/>
    </location>
</feature>
<feature type="compositionally biased region" description="Basic and acidic residues" evidence="15">
    <location>
        <begin position="144"/>
        <end position="153"/>
    </location>
</feature>
<dbReference type="GO" id="GO:0031965">
    <property type="term" value="C:nuclear membrane"/>
    <property type="evidence" value="ECO:0007669"/>
    <property type="project" value="UniProtKB-SubCell"/>
</dbReference>
<feature type="compositionally biased region" description="Basic and acidic residues" evidence="15">
    <location>
        <begin position="250"/>
        <end position="259"/>
    </location>
</feature>
<keyword evidence="10" id="KW-0539">Nucleus</keyword>
<keyword evidence="18" id="KW-1185">Reference proteome</keyword>
<evidence type="ECO:0000256" key="1">
    <source>
        <dbReference type="ARBA" id="ARBA00004335"/>
    </source>
</evidence>
<feature type="compositionally biased region" description="Polar residues" evidence="15">
    <location>
        <begin position="34"/>
        <end position="47"/>
    </location>
</feature>
<dbReference type="Pfam" id="PF05064">
    <property type="entry name" value="Nsp1_C"/>
    <property type="match status" value="1"/>
</dbReference>
<evidence type="ECO:0000256" key="12">
    <source>
        <dbReference type="ARBA" id="ARBA00078941"/>
    </source>
</evidence>
<keyword evidence="8" id="KW-0811">Translocation</keyword>
<evidence type="ECO:0000256" key="13">
    <source>
        <dbReference type="ARBA" id="ARBA00081079"/>
    </source>
</evidence>
<evidence type="ECO:0000256" key="11">
    <source>
        <dbReference type="ARBA" id="ARBA00068864"/>
    </source>
</evidence>
<evidence type="ECO:0000256" key="3">
    <source>
        <dbReference type="ARBA" id="ARBA00004620"/>
    </source>
</evidence>
<evidence type="ECO:0000256" key="5">
    <source>
        <dbReference type="ARBA" id="ARBA00022448"/>
    </source>
</evidence>
<evidence type="ECO:0000256" key="7">
    <source>
        <dbReference type="ARBA" id="ARBA00022927"/>
    </source>
</evidence>
<dbReference type="InterPro" id="IPR007758">
    <property type="entry name" value="Nucleoporin_NSP1_C"/>
</dbReference>
<accession>A0A9P8P2H9</accession>